<name>A0A447KYA7_SEROD</name>
<feature type="signal peptide" evidence="1">
    <location>
        <begin position="1"/>
        <end position="25"/>
    </location>
</feature>
<dbReference type="EMBL" id="LR134117">
    <property type="protein sequence ID" value="VDZ62991.1"/>
    <property type="molecule type" value="Genomic_DNA"/>
</dbReference>
<feature type="domain" description="DUF306" evidence="2">
    <location>
        <begin position="32"/>
        <end position="138"/>
    </location>
</feature>
<protein>
    <submittedName>
        <fullName evidence="3">Heat shock protein hslJ</fullName>
    </submittedName>
</protein>
<feature type="chain" id="PRO_5041126535" evidence="1">
    <location>
        <begin position="26"/>
        <end position="145"/>
    </location>
</feature>
<gene>
    <name evidence="3" type="primary">hslJ</name>
    <name evidence="3" type="ORF">NCTC11214_04293</name>
</gene>
<dbReference type="Pfam" id="PF03724">
    <property type="entry name" value="META"/>
    <property type="match status" value="1"/>
</dbReference>
<evidence type="ECO:0000259" key="2">
    <source>
        <dbReference type="Pfam" id="PF03724"/>
    </source>
</evidence>
<organism evidence="3 4">
    <name type="scientific">Serratia odorifera</name>
    <dbReference type="NCBI Taxonomy" id="618"/>
    <lineage>
        <taxon>Bacteria</taxon>
        <taxon>Pseudomonadati</taxon>
        <taxon>Pseudomonadota</taxon>
        <taxon>Gammaproteobacteria</taxon>
        <taxon>Enterobacterales</taxon>
        <taxon>Yersiniaceae</taxon>
        <taxon>Serratia</taxon>
    </lineage>
</organism>
<dbReference type="AlphaFoldDB" id="A0A447KYA7"/>
<accession>A0A447KYA7</accession>
<dbReference type="KEGG" id="sof:NCTC11214_04293"/>
<dbReference type="RefSeq" id="WP_004962662.1">
    <property type="nucleotide sequence ID" value="NZ_JAEKCK010000003.1"/>
</dbReference>
<dbReference type="Gene3D" id="2.40.128.270">
    <property type="match status" value="1"/>
</dbReference>
<keyword evidence="1" id="KW-0732">Signal</keyword>
<reference evidence="3 4" key="1">
    <citation type="submission" date="2018-12" db="EMBL/GenBank/DDBJ databases">
        <authorList>
            <consortium name="Pathogen Informatics"/>
        </authorList>
    </citation>
    <scope>NUCLEOTIDE SEQUENCE [LARGE SCALE GENOMIC DNA]</scope>
    <source>
        <strain evidence="3 4">NCTC11214</strain>
    </source>
</reference>
<dbReference type="InterPro" id="IPR053147">
    <property type="entry name" value="Hsp_HslJ-like"/>
</dbReference>
<dbReference type="InterPro" id="IPR005184">
    <property type="entry name" value="DUF306_Meta_HslJ"/>
</dbReference>
<dbReference type="InterPro" id="IPR038670">
    <property type="entry name" value="HslJ-like_sf"/>
</dbReference>
<dbReference type="PROSITE" id="PS51257">
    <property type="entry name" value="PROKAR_LIPOPROTEIN"/>
    <property type="match status" value="1"/>
</dbReference>
<dbReference type="PANTHER" id="PTHR35535">
    <property type="entry name" value="HEAT SHOCK PROTEIN HSLJ"/>
    <property type="match status" value="1"/>
</dbReference>
<dbReference type="Proteomes" id="UP000281391">
    <property type="component" value="Chromosome"/>
</dbReference>
<evidence type="ECO:0000256" key="1">
    <source>
        <dbReference type="SAM" id="SignalP"/>
    </source>
</evidence>
<proteinExistence type="predicted"/>
<evidence type="ECO:0000313" key="4">
    <source>
        <dbReference type="Proteomes" id="UP000281391"/>
    </source>
</evidence>
<dbReference type="PANTHER" id="PTHR35535:SF1">
    <property type="entry name" value="HEAT SHOCK PROTEIN HSLJ"/>
    <property type="match status" value="1"/>
</dbReference>
<evidence type="ECO:0000313" key="3">
    <source>
        <dbReference type="EMBL" id="VDZ62991.1"/>
    </source>
</evidence>
<dbReference type="NCBIfam" id="NF007766">
    <property type="entry name" value="PRK10449.1"/>
    <property type="match status" value="1"/>
</dbReference>
<keyword evidence="3" id="KW-0346">Stress response</keyword>
<sequence>MTRLLPLALASVLLGGCAMQTTESAQPVVVASDLQHHNFVLQSVDGVTANATQGRGPSLEFGERLHVSGVMCNRFSGFGQLQHGVLTVKNLAMTRMLCSDAQRNQWDGIITQVLHNGAQVTLQQQQLTLSDGTHTLVYTLKDWVQ</sequence>